<dbReference type="InterPro" id="IPR051929">
    <property type="entry name" value="VirAsm_ModProt"/>
</dbReference>
<reference evidence="7 8" key="1">
    <citation type="submission" date="2016-10" db="EMBL/GenBank/DDBJ databases">
        <authorList>
            <person name="de Groot N.N."/>
        </authorList>
    </citation>
    <scope>NUCLEOTIDE SEQUENCE [LARGE SCALE GENOMIC DNA]</scope>
    <source>
        <strain evidence="7 8">HLD2</strain>
    </source>
</reference>
<dbReference type="GO" id="GO:0000502">
    <property type="term" value="C:proteasome complex"/>
    <property type="evidence" value="ECO:0007669"/>
    <property type="project" value="UniProtKB-KW"/>
</dbReference>
<dbReference type="Gene3D" id="3.40.140.10">
    <property type="entry name" value="Cytidine Deaminase, domain 2"/>
    <property type="match status" value="1"/>
</dbReference>
<gene>
    <name evidence="7" type="ORF">SAMN03097708_01533</name>
</gene>
<dbReference type="PANTHER" id="PTHR34858:SF1">
    <property type="entry name" value="CYSO-CYSTEINE PEPTIDASE"/>
    <property type="match status" value="1"/>
</dbReference>
<dbReference type="GO" id="GO:0006508">
    <property type="term" value="P:proteolysis"/>
    <property type="evidence" value="ECO:0007669"/>
    <property type="project" value="UniProtKB-KW"/>
</dbReference>
<dbReference type="InterPro" id="IPR000555">
    <property type="entry name" value="JAMM/MPN+_dom"/>
</dbReference>
<keyword evidence="1" id="KW-0645">Protease</keyword>
<sequence length="135" mass="15071">MTPIRIPRTIVNQILSHAQSSPESEVCGLIGAANGEPRRVYPVANAARRPDALFQMDPREQVDAMRSIREADQSLFAIYHSHPHAPALPSPIDLEEASYPEVLYLIVSLDTKGVLEMRGFRLREGRAEDVQLEVL</sequence>
<keyword evidence="3" id="KW-0378">Hydrolase</keyword>
<dbReference type="InterPro" id="IPR037518">
    <property type="entry name" value="MPN"/>
</dbReference>
<keyword evidence="5" id="KW-0482">Metalloprotease</keyword>
<proteinExistence type="predicted"/>
<keyword evidence="7" id="KW-0647">Proteasome</keyword>
<evidence type="ECO:0000256" key="2">
    <source>
        <dbReference type="ARBA" id="ARBA00022723"/>
    </source>
</evidence>
<dbReference type="SUPFAM" id="SSF102712">
    <property type="entry name" value="JAB1/MPN domain"/>
    <property type="match status" value="1"/>
</dbReference>
<dbReference type="PROSITE" id="PS50249">
    <property type="entry name" value="MPN"/>
    <property type="match status" value="1"/>
</dbReference>
<dbReference type="OrthoDB" id="9802958at2"/>
<evidence type="ECO:0000313" key="7">
    <source>
        <dbReference type="EMBL" id="SCZ57884.1"/>
    </source>
</evidence>
<evidence type="ECO:0000256" key="5">
    <source>
        <dbReference type="ARBA" id="ARBA00023049"/>
    </source>
</evidence>
<dbReference type="SMART" id="SM00232">
    <property type="entry name" value="JAB_MPN"/>
    <property type="match status" value="1"/>
</dbReference>
<feature type="domain" description="MPN" evidence="6">
    <location>
        <begin position="4"/>
        <end position="126"/>
    </location>
</feature>
<dbReference type="InterPro" id="IPR028090">
    <property type="entry name" value="JAB_dom_prok"/>
</dbReference>
<dbReference type="GO" id="GO:0008270">
    <property type="term" value="F:zinc ion binding"/>
    <property type="evidence" value="ECO:0007669"/>
    <property type="project" value="TreeGrafter"/>
</dbReference>
<evidence type="ECO:0000259" key="6">
    <source>
        <dbReference type="PROSITE" id="PS50249"/>
    </source>
</evidence>
<accession>A0A1G5Q7P9</accession>
<keyword evidence="4" id="KW-0862">Zinc</keyword>
<organism evidence="7 8">
    <name type="scientific">Thiohalomonas denitrificans</name>
    <dbReference type="NCBI Taxonomy" id="415747"/>
    <lineage>
        <taxon>Bacteria</taxon>
        <taxon>Pseudomonadati</taxon>
        <taxon>Pseudomonadota</taxon>
        <taxon>Gammaproteobacteria</taxon>
        <taxon>Thiohalomonadales</taxon>
        <taxon>Thiohalomonadaceae</taxon>
        <taxon>Thiohalomonas</taxon>
    </lineage>
</organism>
<name>A0A1G5Q7P9_9GAMM</name>
<dbReference type="Proteomes" id="UP000199648">
    <property type="component" value="Unassembled WGS sequence"/>
</dbReference>
<keyword evidence="2" id="KW-0479">Metal-binding</keyword>
<dbReference type="PANTHER" id="PTHR34858">
    <property type="entry name" value="CYSO-CYSTEINE PEPTIDASE"/>
    <property type="match status" value="1"/>
</dbReference>
<dbReference type="GO" id="GO:0008235">
    <property type="term" value="F:metalloexopeptidase activity"/>
    <property type="evidence" value="ECO:0007669"/>
    <property type="project" value="TreeGrafter"/>
</dbReference>
<dbReference type="CDD" id="cd08070">
    <property type="entry name" value="MPN_like"/>
    <property type="match status" value="1"/>
</dbReference>
<dbReference type="RefSeq" id="WP_092994882.1">
    <property type="nucleotide sequence ID" value="NZ_FMWD01000004.1"/>
</dbReference>
<protein>
    <submittedName>
        <fullName evidence="7">Proteasome lid subunit RPN8/RPN11, contains Jab1/MPN metalloenzyme (JAMM) motif</fullName>
    </submittedName>
</protein>
<evidence type="ECO:0000256" key="3">
    <source>
        <dbReference type="ARBA" id="ARBA00022801"/>
    </source>
</evidence>
<keyword evidence="8" id="KW-1185">Reference proteome</keyword>
<dbReference type="AlphaFoldDB" id="A0A1G5Q7P9"/>
<dbReference type="STRING" id="415747.SAMN03097708_01533"/>
<evidence type="ECO:0000256" key="4">
    <source>
        <dbReference type="ARBA" id="ARBA00022833"/>
    </source>
</evidence>
<dbReference type="Pfam" id="PF14464">
    <property type="entry name" value="Prok-JAB"/>
    <property type="match status" value="1"/>
</dbReference>
<evidence type="ECO:0000256" key="1">
    <source>
        <dbReference type="ARBA" id="ARBA00022670"/>
    </source>
</evidence>
<evidence type="ECO:0000313" key="8">
    <source>
        <dbReference type="Proteomes" id="UP000199648"/>
    </source>
</evidence>
<dbReference type="EMBL" id="FMWD01000004">
    <property type="protein sequence ID" value="SCZ57884.1"/>
    <property type="molecule type" value="Genomic_DNA"/>
</dbReference>